<keyword evidence="7 10" id="KW-0342">GTP-binding</keyword>
<evidence type="ECO:0000313" key="12">
    <source>
        <dbReference type="EMBL" id="TDP83905.1"/>
    </source>
</evidence>
<keyword evidence="4" id="KW-0479">Metal-binding</keyword>
<evidence type="ECO:0000256" key="9">
    <source>
        <dbReference type="ARBA" id="ARBA00023306"/>
    </source>
</evidence>
<dbReference type="PROSITE" id="PS51706">
    <property type="entry name" value="G_ENGB"/>
    <property type="match status" value="1"/>
</dbReference>
<dbReference type="InterPro" id="IPR027417">
    <property type="entry name" value="P-loop_NTPase"/>
</dbReference>
<evidence type="ECO:0000313" key="13">
    <source>
        <dbReference type="Proteomes" id="UP000294547"/>
    </source>
</evidence>
<evidence type="ECO:0000259" key="11">
    <source>
        <dbReference type="PROSITE" id="PS51706"/>
    </source>
</evidence>
<evidence type="ECO:0000256" key="8">
    <source>
        <dbReference type="ARBA" id="ARBA00023210"/>
    </source>
</evidence>
<dbReference type="Pfam" id="PF01926">
    <property type="entry name" value="MMR_HSR1"/>
    <property type="match status" value="1"/>
</dbReference>
<comment type="cofactor">
    <cofactor evidence="1">
        <name>Mg(2+)</name>
        <dbReference type="ChEBI" id="CHEBI:18420"/>
    </cofactor>
</comment>
<feature type="domain" description="EngB-type G" evidence="11">
    <location>
        <begin position="44"/>
        <end position="220"/>
    </location>
</feature>
<dbReference type="InterPro" id="IPR019987">
    <property type="entry name" value="GTP-bd_ribosome_bio_YsxC"/>
</dbReference>
<dbReference type="GO" id="GO:0005829">
    <property type="term" value="C:cytosol"/>
    <property type="evidence" value="ECO:0007669"/>
    <property type="project" value="TreeGrafter"/>
</dbReference>
<organism evidence="12 13">
    <name type="scientific">Oharaeibacter diazotrophicus</name>
    <dbReference type="NCBI Taxonomy" id="1920512"/>
    <lineage>
        <taxon>Bacteria</taxon>
        <taxon>Pseudomonadati</taxon>
        <taxon>Pseudomonadota</taxon>
        <taxon>Alphaproteobacteria</taxon>
        <taxon>Hyphomicrobiales</taxon>
        <taxon>Pleomorphomonadaceae</taxon>
        <taxon>Oharaeibacter</taxon>
    </lineage>
</organism>
<comment type="caution">
    <text evidence="12">The sequence shown here is derived from an EMBL/GenBank/DDBJ whole genome shotgun (WGS) entry which is preliminary data.</text>
</comment>
<protein>
    <recommendedName>
        <fullName evidence="10">Probable GTP-binding protein EngB</fullName>
    </recommendedName>
</protein>
<keyword evidence="5 10" id="KW-0547">Nucleotide-binding</keyword>
<keyword evidence="8 10" id="KW-0717">Septation</keyword>
<dbReference type="PANTHER" id="PTHR11649">
    <property type="entry name" value="MSS1/TRME-RELATED GTP-BINDING PROTEIN"/>
    <property type="match status" value="1"/>
</dbReference>
<dbReference type="GO" id="GO:0046872">
    <property type="term" value="F:metal ion binding"/>
    <property type="evidence" value="ECO:0007669"/>
    <property type="project" value="UniProtKB-KW"/>
</dbReference>
<dbReference type="HAMAP" id="MF_00321">
    <property type="entry name" value="GTPase_EngB"/>
    <property type="match status" value="1"/>
</dbReference>
<reference evidence="12 13" key="1">
    <citation type="submission" date="2019-03" db="EMBL/GenBank/DDBJ databases">
        <title>Genomic Encyclopedia of Type Strains, Phase IV (KMG-IV): sequencing the most valuable type-strain genomes for metagenomic binning, comparative biology and taxonomic classification.</title>
        <authorList>
            <person name="Goeker M."/>
        </authorList>
    </citation>
    <scope>NUCLEOTIDE SEQUENCE [LARGE SCALE GENOMIC DNA]</scope>
    <source>
        <strain evidence="12 13">DSM 102969</strain>
    </source>
</reference>
<evidence type="ECO:0000256" key="3">
    <source>
        <dbReference type="ARBA" id="ARBA00022618"/>
    </source>
</evidence>
<keyword evidence="6" id="KW-0460">Magnesium</keyword>
<dbReference type="SUPFAM" id="SSF52540">
    <property type="entry name" value="P-loop containing nucleoside triphosphate hydrolases"/>
    <property type="match status" value="1"/>
</dbReference>
<proteinExistence type="inferred from homology"/>
<dbReference type="Gene3D" id="3.40.50.300">
    <property type="entry name" value="P-loop containing nucleotide triphosphate hydrolases"/>
    <property type="match status" value="1"/>
</dbReference>
<evidence type="ECO:0000256" key="4">
    <source>
        <dbReference type="ARBA" id="ARBA00022723"/>
    </source>
</evidence>
<dbReference type="Proteomes" id="UP000294547">
    <property type="component" value="Unassembled WGS sequence"/>
</dbReference>
<sequence>MSDIDGGPGPRNPEPSEAVRLLFARPWTFVRGMSRVDDLPPVAGTVEVAFAGRSNVGKSSLINALTGQGGLARTSNTPGRTQELNLFKPERDSGVFLVDMPGYGYAEAPKEKVDVWNRLIRDYLRGRPNLRRVFVLIDGRHGLKKNDEEVLDLLDKAAVSYQVVLTKADKLKPGGIAKLAAETLERIRKRPAAHPEVLTTSSEKGAGIDELRAAIAALIG</sequence>
<name>A0A4R6RCY9_9HYPH</name>
<comment type="function">
    <text evidence="10">Necessary for normal cell division and for the maintenance of normal septation.</text>
</comment>
<dbReference type="CDD" id="cd01876">
    <property type="entry name" value="YihA_EngB"/>
    <property type="match status" value="1"/>
</dbReference>
<dbReference type="InterPro" id="IPR006073">
    <property type="entry name" value="GTP-bd"/>
</dbReference>
<dbReference type="EMBL" id="SNXY01000008">
    <property type="protein sequence ID" value="TDP83905.1"/>
    <property type="molecule type" value="Genomic_DNA"/>
</dbReference>
<comment type="similarity">
    <text evidence="2 10">Belongs to the TRAFAC class TrmE-Era-EngA-EngB-Septin-like GTPase superfamily. EngB GTPase family.</text>
</comment>
<keyword evidence="3 10" id="KW-0132">Cell division</keyword>
<keyword evidence="9 10" id="KW-0131">Cell cycle</keyword>
<evidence type="ECO:0000256" key="2">
    <source>
        <dbReference type="ARBA" id="ARBA00009638"/>
    </source>
</evidence>
<evidence type="ECO:0000256" key="7">
    <source>
        <dbReference type="ARBA" id="ARBA00023134"/>
    </source>
</evidence>
<evidence type="ECO:0000256" key="10">
    <source>
        <dbReference type="HAMAP-Rule" id="MF_00321"/>
    </source>
</evidence>
<evidence type="ECO:0000256" key="1">
    <source>
        <dbReference type="ARBA" id="ARBA00001946"/>
    </source>
</evidence>
<dbReference type="GO" id="GO:0000917">
    <property type="term" value="P:division septum assembly"/>
    <property type="evidence" value="ECO:0007669"/>
    <property type="project" value="UniProtKB-KW"/>
</dbReference>
<accession>A0A4R6RCY9</accession>
<dbReference type="PANTHER" id="PTHR11649:SF13">
    <property type="entry name" value="ENGB-TYPE G DOMAIN-CONTAINING PROTEIN"/>
    <property type="match status" value="1"/>
</dbReference>
<dbReference type="AlphaFoldDB" id="A0A4R6RCY9"/>
<dbReference type="GO" id="GO:0005525">
    <property type="term" value="F:GTP binding"/>
    <property type="evidence" value="ECO:0007669"/>
    <property type="project" value="UniProtKB-UniRule"/>
</dbReference>
<dbReference type="InterPro" id="IPR030393">
    <property type="entry name" value="G_ENGB_dom"/>
</dbReference>
<gene>
    <name evidence="10" type="primary">engB</name>
    <name evidence="12" type="ORF">EDD54_2502</name>
</gene>
<evidence type="ECO:0000256" key="5">
    <source>
        <dbReference type="ARBA" id="ARBA00022741"/>
    </source>
</evidence>
<evidence type="ECO:0000256" key="6">
    <source>
        <dbReference type="ARBA" id="ARBA00022842"/>
    </source>
</evidence>
<keyword evidence="13" id="KW-1185">Reference proteome</keyword>
<dbReference type="NCBIfam" id="TIGR03598">
    <property type="entry name" value="GTPase_YsxC"/>
    <property type="match status" value="1"/>
</dbReference>